<dbReference type="PANTHER" id="PTHR31793:SF27">
    <property type="entry name" value="NOVEL THIOESTERASE SUPERFAMILY DOMAIN AND SAPOSIN A-TYPE DOMAIN CONTAINING PROTEIN (0610012H03RIK)"/>
    <property type="match status" value="1"/>
</dbReference>
<dbReference type="OrthoDB" id="42004at2157"/>
<dbReference type="KEGG" id="mten:GWK48_09920"/>
<dbReference type="InterPro" id="IPR050563">
    <property type="entry name" value="4-hydroxybenzoyl-CoA_TE"/>
</dbReference>
<comment type="similarity">
    <text evidence="1">Belongs to the 4-hydroxybenzoyl-CoA thioesterase family.</text>
</comment>
<proteinExistence type="inferred from homology"/>
<accession>A0A6N0NYL2</accession>
<keyword evidence="2" id="KW-0378">Hydrolase</keyword>
<dbReference type="InterPro" id="IPR029069">
    <property type="entry name" value="HotDog_dom_sf"/>
</dbReference>
<gene>
    <name evidence="3" type="ORF">GWK48_09920</name>
</gene>
<dbReference type="PANTHER" id="PTHR31793">
    <property type="entry name" value="4-HYDROXYBENZOYL-COA THIOESTERASE FAMILY MEMBER"/>
    <property type="match status" value="1"/>
</dbReference>
<dbReference type="AlphaFoldDB" id="A0A6N0NYL2"/>
<reference evidence="3 4" key="1">
    <citation type="submission" date="2020-02" db="EMBL/GenBank/DDBJ databases">
        <title>Comparative genome analysis reveals the metabolism and evolution of the thermophilic archaeal genus Metallosphaera.</title>
        <authorList>
            <person name="Jiang C."/>
        </authorList>
    </citation>
    <scope>NUCLEOTIDE SEQUENCE [LARGE SCALE GENOMIC DNA]</scope>
    <source>
        <strain evidence="3 4">Ric-A</strain>
    </source>
</reference>
<dbReference type="CDD" id="cd00586">
    <property type="entry name" value="4HBT"/>
    <property type="match status" value="1"/>
</dbReference>
<dbReference type="Gene3D" id="3.10.129.10">
    <property type="entry name" value="Hotdog Thioesterase"/>
    <property type="match status" value="1"/>
</dbReference>
<dbReference type="RefSeq" id="WP_174631879.1">
    <property type="nucleotide sequence ID" value="NZ_CP049074.1"/>
</dbReference>
<evidence type="ECO:0000256" key="2">
    <source>
        <dbReference type="ARBA" id="ARBA00022801"/>
    </source>
</evidence>
<dbReference type="EMBL" id="CP049074">
    <property type="protein sequence ID" value="QKR00659.1"/>
    <property type="molecule type" value="Genomic_DNA"/>
</dbReference>
<dbReference type="Proteomes" id="UP000509301">
    <property type="component" value="Chromosome"/>
</dbReference>
<evidence type="ECO:0000313" key="4">
    <source>
        <dbReference type="Proteomes" id="UP000509301"/>
    </source>
</evidence>
<dbReference type="Pfam" id="PF13279">
    <property type="entry name" value="4HBT_2"/>
    <property type="match status" value="1"/>
</dbReference>
<dbReference type="GO" id="GO:0047617">
    <property type="term" value="F:fatty acyl-CoA hydrolase activity"/>
    <property type="evidence" value="ECO:0007669"/>
    <property type="project" value="TreeGrafter"/>
</dbReference>
<sequence>MVSQYVFQDIVRVYDTDAQGIAHYAAYYRFFTNTIEKFFQERVGVPYPIVDENLWFVIVESEAKYLKPVRLGERLTVLMEPEKVSEKVLKFKLKILRDGDTTTEGYLVQVAINPKVWKSVEIPKTITDRVTL</sequence>
<dbReference type="SUPFAM" id="SSF54637">
    <property type="entry name" value="Thioesterase/thiol ester dehydrase-isomerase"/>
    <property type="match status" value="1"/>
</dbReference>
<organism evidence="3 4">
    <name type="scientific">Metallosphaera tengchongensis</name>
    <dbReference type="NCBI Taxonomy" id="1532350"/>
    <lineage>
        <taxon>Archaea</taxon>
        <taxon>Thermoproteota</taxon>
        <taxon>Thermoprotei</taxon>
        <taxon>Sulfolobales</taxon>
        <taxon>Sulfolobaceae</taxon>
        <taxon>Metallosphaera</taxon>
    </lineage>
</organism>
<protein>
    <submittedName>
        <fullName evidence="3">Acyl-CoA thioesterase</fullName>
    </submittedName>
</protein>
<name>A0A6N0NYL2_9CREN</name>
<keyword evidence="4" id="KW-1185">Reference proteome</keyword>
<evidence type="ECO:0000256" key="1">
    <source>
        <dbReference type="ARBA" id="ARBA00005953"/>
    </source>
</evidence>
<evidence type="ECO:0000313" key="3">
    <source>
        <dbReference type="EMBL" id="QKR00659.1"/>
    </source>
</evidence>
<dbReference type="GeneID" id="55642262"/>